<dbReference type="EMBL" id="CAJNOQ010001206">
    <property type="protein sequence ID" value="CAF0876583.1"/>
    <property type="molecule type" value="Genomic_DNA"/>
</dbReference>
<dbReference type="Proteomes" id="UP000663829">
    <property type="component" value="Unassembled WGS sequence"/>
</dbReference>
<sequence length="467" mass="53598">MAAVADSLESNLSQMEQYLSTNPYREYAMHRPYLPSNKSLSSLVQTTGTFKRLNNNAITTKLSSTYHELIDNRKPIVLDRLTYKLRMKSNLNVNNLNESKSNHYNNDLLHQLTTLKTSRTMHHAPTIISATTTNTNTMPSMKLNSSSNDQSTSDIMVQANAMHVGTLDDLIKQFRRAEYKIIKRPDLNSASTNQSSISTKQSASERTKHKLSQPLTEYQLNVPLSSGNYQRSPTTILDNNSGKTINAYYKDDMHQGVVYHYRTRERTDYGFQLPNEIQHTRTPVPSYQQSTERLHDSEVNRKINNDKRIKNAREKVENRNEKKVCICNKLTIIDPFHNLNVDDVDDGQLPHLKHHVPSVRYIFPPVRPFGYFTRKKQSTDDDNMTPPPLLPKPKTRRRRRKKQVQHDSATTGNSDNDTLKNDSVAEKDDDYDIITLNGTLDDAQNSFEESVLNFNAPLLSTDEQQKR</sequence>
<gene>
    <name evidence="2" type="ORF">GPM918_LOCUS7384</name>
    <name evidence="3" type="ORF">SRO942_LOCUS7384</name>
</gene>
<feature type="compositionally biased region" description="Polar residues" evidence="1">
    <location>
        <begin position="189"/>
        <end position="204"/>
    </location>
</feature>
<evidence type="ECO:0000256" key="1">
    <source>
        <dbReference type="SAM" id="MobiDB-lite"/>
    </source>
</evidence>
<dbReference type="Proteomes" id="UP000681722">
    <property type="component" value="Unassembled WGS sequence"/>
</dbReference>
<dbReference type="AlphaFoldDB" id="A0A813XY83"/>
<comment type="caution">
    <text evidence="2">The sequence shown here is derived from an EMBL/GenBank/DDBJ whole genome shotgun (WGS) entry which is preliminary data.</text>
</comment>
<organism evidence="2 4">
    <name type="scientific">Didymodactylos carnosus</name>
    <dbReference type="NCBI Taxonomy" id="1234261"/>
    <lineage>
        <taxon>Eukaryota</taxon>
        <taxon>Metazoa</taxon>
        <taxon>Spiralia</taxon>
        <taxon>Gnathifera</taxon>
        <taxon>Rotifera</taxon>
        <taxon>Eurotatoria</taxon>
        <taxon>Bdelloidea</taxon>
        <taxon>Philodinida</taxon>
        <taxon>Philodinidae</taxon>
        <taxon>Didymodactylos</taxon>
    </lineage>
</organism>
<feature type="compositionally biased region" description="Basic residues" evidence="1">
    <location>
        <begin position="393"/>
        <end position="403"/>
    </location>
</feature>
<feature type="compositionally biased region" description="Polar residues" evidence="1">
    <location>
        <begin position="406"/>
        <end position="416"/>
    </location>
</feature>
<protein>
    <submittedName>
        <fullName evidence="2">Uncharacterized protein</fullName>
    </submittedName>
</protein>
<keyword evidence="4" id="KW-1185">Reference proteome</keyword>
<dbReference type="OrthoDB" id="10022646at2759"/>
<feature type="region of interest" description="Disordered" evidence="1">
    <location>
        <begin position="189"/>
        <end position="211"/>
    </location>
</feature>
<reference evidence="2" key="1">
    <citation type="submission" date="2021-02" db="EMBL/GenBank/DDBJ databases">
        <authorList>
            <person name="Nowell W R."/>
        </authorList>
    </citation>
    <scope>NUCLEOTIDE SEQUENCE</scope>
</reference>
<accession>A0A813XY83</accession>
<evidence type="ECO:0000313" key="4">
    <source>
        <dbReference type="Proteomes" id="UP000663829"/>
    </source>
</evidence>
<proteinExistence type="predicted"/>
<feature type="region of interest" description="Disordered" evidence="1">
    <location>
        <begin position="373"/>
        <end position="424"/>
    </location>
</feature>
<evidence type="ECO:0000313" key="2">
    <source>
        <dbReference type="EMBL" id="CAF0876583.1"/>
    </source>
</evidence>
<name>A0A813XY83_9BILA</name>
<dbReference type="EMBL" id="CAJOBC010001206">
    <property type="protein sequence ID" value="CAF3663387.1"/>
    <property type="molecule type" value="Genomic_DNA"/>
</dbReference>
<evidence type="ECO:0000313" key="3">
    <source>
        <dbReference type="EMBL" id="CAF3663387.1"/>
    </source>
</evidence>